<keyword evidence="1" id="KW-0732">Signal</keyword>
<evidence type="ECO:0000313" key="5">
    <source>
        <dbReference type="Proteomes" id="UP000271590"/>
    </source>
</evidence>
<reference evidence="2 5" key="1">
    <citation type="submission" date="2018-11" db="EMBL/GenBank/DDBJ databases">
        <title>The genome of Variovorax sp T529.</title>
        <authorList>
            <person name="Gao J."/>
        </authorList>
    </citation>
    <scope>NUCLEOTIDE SEQUENCE [LARGE SCALE GENOMIC DNA]</scope>
    <source>
        <strain evidence="2 5">T529</strain>
    </source>
</reference>
<gene>
    <name evidence="2" type="ORF">EH244_27755</name>
    <name evidence="3" type="ORF">EJO66_00310</name>
</gene>
<reference evidence="3 4" key="2">
    <citation type="submission" date="2018-12" db="EMBL/GenBank/DDBJ databases">
        <title>The genome sequences of strain 502.</title>
        <authorList>
            <person name="Gao J."/>
            <person name="Sun J."/>
        </authorList>
    </citation>
    <scope>NUCLEOTIDE SEQUENCE [LARGE SCALE GENOMIC DNA]</scope>
    <source>
        <strain evidence="3 4">502</strain>
    </source>
</reference>
<evidence type="ECO:0000256" key="1">
    <source>
        <dbReference type="SAM" id="SignalP"/>
    </source>
</evidence>
<evidence type="ECO:0008006" key="6">
    <source>
        <dbReference type="Google" id="ProtNLM"/>
    </source>
</evidence>
<keyword evidence="4" id="KW-1185">Reference proteome</keyword>
<feature type="signal peptide" evidence="1">
    <location>
        <begin position="1"/>
        <end position="20"/>
    </location>
</feature>
<evidence type="ECO:0000313" key="4">
    <source>
        <dbReference type="Proteomes" id="UP000271137"/>
    </source>
</evidence>
<protein>
    <recommendedName>
        <fullName evidence="6">DUF4142 domain-containing protein</fullName>
    </recommendedName>
</protein>
<dbReference type="RefSeq" id="WP_124961525.1">
    <property type="nucleotide sequence ID" value="NZ_CBFHCE010000199.1"/>
</dbReference>
<sequence length="150" mass="16302">MKLPTLLAVTALVLALPASAHDFSADIGKFNTIAATRKPDSEQALAAKLAFERAQAEMEQSDVKMLLRIRSMTNAGLRALGEQPALLTSEYKRLEAALAHPKTNDPAKLAAARESFARLSAEMKVYTDLENMAVDQMKQALRLIESAPAH</sequence>
<evidence type="ECO:0000313" key="3">
    <source>
        <dbReference type="EMBL" id="RSZ44448.1"/>
    </source>
</evidence>
<dbReference type="EMBL" id="RXFQ01000001">
    <property type="protein sequence ID" value="RSZ44448.1"/>
    <property type="molecule type" value="Genomic_DNA"/>
</dbReference>
<dbReference type="AlphaFoldDB" id="A0A3P3E727"/>
<organism evidence="2 5">
    <name type="scientific">Variovorax beijingensis</name>
    <dbReference type="NCBI Taxonomy" id="2496117"/>
    <lineage>
        <taxon>Bacteria</taxon>
        <taxon>Pseudomonadati</taxon>
        <taxon>Pseudomonadota</taxon>
        <taxon>Betaproteobacteria</taxon>
        <taxon>Burkholderiales</taxon>
        <taxon>Comamonadaceae</taxon>
        <taxon>Variovorax</taxon>
    </lineage>
</organism>
<name>A0A3P3E727_9BURK</name>
<comment type="caution">
    <text evidence="2">The sequence shown here is derived from an EMBL/GenBank/DDBJ whole genome shotgun (WGS) entry which is preliminary data.</text>
</comment>
<dbReference type="EMBL" id="RQXU01000026">
    <property type="protein sequence ID" value="RRH82164.1"/>
    <property type="molecule type" value="Genomic_DNA"/>
</dbReference>
<accession>A0A3P3E727</accession>
<evidence type="ECO:0000313" key="2">
    <source>
        <dbReference type="EMBL" id="RRH82164.1"/>
    </source>
</evidence>
<dbReference type="Proteomes" id="UP000271137">
    <property type="component" value="Unassembled WGS sequence"/>
</dbReference>
<dbReference type="Proteomes" id="UP000271590">
    <property type="component" value="Unassembled WGS sequence"/>
</dbReference>
<feature type="chain" id="PRO_5018068871" description="DUF4142 domain-containing protein" evidence="1">
    <location>
        <begin position="21"/>
        <end position="150"/>
    </location>
</feature>
<proteinExistence type="predicted"/>